<evidence type="ECO:0000256" key="2">
    <source>
        <dbReference type="ARBA" id="ARBA00001962"/>
    </source>
</evidence>
<comment type="catalytic activity">
    <reaction evidence="1">
        <text>(S)-3-hydroxybutanoate + 2-oxoglutarate = (R)-2-hydroxyglutarate + acetoacetate</text>
        <dbReference type="Rhea" id="RHEA:23048"/>
        <dbReference type="ChEBI" id="CHEBI:11047"/>
        <dbReference type="ChEBI" id="CHEBI:13705"/>
        <dbReference type="ChEBI" id="CHEBI:15801"/>
        <dbReference type="ChEBI" id="CHEBI:16810"/>
        <dbReference type="EC" id="1.1.99.24"/>
    </reaction>
</comment>
<sequence length="436" mass="45216">MAPVTNAYPIVPNGEVGFTVEAARMKFGSGMLAELGDDARALGMRRVALFTDPRVAATAPFAAGLASLKAAGLDVVVFDACRVEPTSASFLEAAAFAADGGFDGYVSIGGGSVIDTAKAANLYATHPAPLLTYVNKPLGEGQPVPGPVKPHIACPTTCGTGSETTGVAIFDHVEKQVKTGISSRHLRPTLAVVDPRTIDSLPPGAIAATGFDVLTHAIESHTARPYRTRPRPENSALRPPYQGANPWSDIGSLHAIRLGGEWLERAVNDPADAEARDALMFAATLAGLAFGNAGVHIPHAMSYSVAGMNHSFTATGYEAVDPMVPHGVSVVLNAPAAFRFTGPAAPAAHLRAAEALGADTRGASPEDGGELLATRLIAMMRATGLPNGLSALGYTDADIPGLVTGAAAQQRLLTIAPRPVSDDDLRGLYRDAMRYW</sequence>
<dbReference type="RefSeq" id="WP_126618287.1">
    <property type="nucleotide sequence ID" value="NZ_JBHUCY010000056.1"/>
</dbReference>
<proteinExistence type="inferred from homology"/>
<evidence type="ECO:0000259" key="9">
    <source>
        <dbReference type="Pfam" id="PF00465"/>
    </source>
</evidence>
<dbReference type="CDD" id="cd08190">
    <property type="entry name" value="HOT"/>
    <property type="match status" value="1"/>
</dbReference>
<accession>A0A3S0ID23</accession>
<dbReference type="Gene3D" id="1.20.1090.10">
    <property type="entry name" value="Dehydroquinate synthase-like - alpha domain"/>
    <property type="match status" value="1"/>
</dbReference>
<evidence type="ECO:0000256" key="6">
    <source>
        <dbReference type="ARBA" id="ARBA00023002"/>
    </source>
</evidence>
<dbReference type="InterPro" id="IPR039697">
    <property type="entry name" value="Alcohol_dehydrogenase_Fe"/>
</dbReference>
<dbReference type="OrthoDB" id="9815791at2"/>
<dbReference type="InterPro" id="IPR001670">
    <property type="entry name" value="ADH_Fe/GldA"/>
</dbReference>
<evidence type="ECO:0000256" key="1">
    <source>
        <dbReference type="ARBA" id="ARBA00000813"/>
    </source>
</evidence>
<dbReference type="FunFam" id="3.40.50.1970:FF:000003">
    <property type="entry name" value="Alcohol dehydrogenase, iron-containing"/>
    <property type="match status" value="1"/>
</dbReference>
<evidence type="ECO:0000313" key="12">
    <source>
        <dbReference type="Proteomes" id="UP000277007"/>
    </source>
</evidence>
<dbReference type="InterPro" id="IPR056798">
    <property type="entry name" value="ADH_Fe_C"/>
</dbReference>
<comment type="similarity">
    <text evidence="3">Belongs to the iron-containing alcohol dehydrogenase family. Hydroxyacid-oxoacid transhydrogenase subfamily.</text>
</comment>
<comment type="caution">
    <text evidence="11">The sequence shown here is derived from an EMBL/GenBank/DDBJ whole genome shotgun (WGS) entry which is preliminary data.</text>
</comment>
<evidence type="ECO:0000259" key="10">
    <source>
        <dbReference type="Pfam" id="PF25137"/>
    </source>
</evidence>
<dbReference type="GO" id="GO:0047988">
    <property type="term" value="F:hydroxyacid-oxoacid transhydrogenase activity"/>
    <property type="evidence" value="ECO:0007669"/>
    <property type="project" value="UniProtKB-EC"/>
</dbReference>
<keyword evidence="5" id="KW-0809">Transit peptide</keyword>
<dbReference type="AlphaFoldDB" id="A0A3S0ID23"/>
<keyword evidence="12" id="KW-1185">Reference proteome</keyword>
<dbReference type="GO" id="GO:0004022">
    <property type="term" value="F:alcohol dehydrogenase (NAD+) activity"/>
    <property type="evidence" value="ECO:0007669"/>
    <property type="project" value="UniProtKB-EC"/>
</dbReference>
<evidence type="ECO:0000256" key="5">
    <source>
        <dbReference type="ARBA" id="ARBA00022946"/>
    </source>
</evidence>
<feature type="domain" description="Alcohol dehydrogenase iron-type/glycerol dehydrogenase GldA" evidence="9">
    <location>
        <begin position="24"/>
        <end position="195"/>
    </location>
</feature>
<evidence type="ECO:0000256" key="4">
    <source>
        <dbReference type="ARBA" id="ARBA00013182"/>
    </source>
</evidence>
<dbReference type="Pfam" id="PF00465">
    <property type="entry name" value="Fe-ADH"/>
    <property type="match status" value="1"/>
</dbReference>
<evidence type="ECO:0000256" key="7">
    <source>
        <dbReference type="ARBA" id="ARBA00049243"/>
    </source>
</evidence>
<evidence type="ECO:0000256" key="3">
    <source>
        <dbReference type="ARBA" id="ARBA00010005"/>
    </source>
</evidence>
<dbReference type="EMBL" id="RXMA01000020">
    <property type="protein sequence ID" value="RTR17252.1"/>
    <property type="molecule type" value="Genomic_DNA"/>
</dbReference>
<dbReference type="Pfam" id="PF25137">
    <property type="entry name" value="ADH_Fe_C"/>
    <property type="match status" value="1"/>
</dbReference>
<dbReference type="EC" id="1.1.99.24" evidence="4"/>
<dbReference type="SUPFAM" id="SSF56796">
    <property type="entry name" value="Dehydroquinate synthase-like"/>
    <property type="match status" value="1"/>
</dbReference>
<reference evidence="11 12" key="1">
    <citation type="submission" date="2018-12" db="EMBL/GenBank/DDBJ databases">
        <authorList>
            <person name="Yang Y."/>
        </authorList>
    </citation>
    <scope>NUCLEOTIDE SEQUENCE [LARGE SCALE GENOMIC DNA]</scope>
    <source>
        <strain evidence="11 12">L-25-5w-1</strain>
    </source>
</reference>
<comment type="catalytic activity">
    <reaction evidence="8">
        <text>4-hydroxybutanoate + 2-oxoglutarate = (R)-2-hydroxyglutarate + succinate semialdehyde</text>
        <dbReference type="Rhea" id="RHEA:24734"/>
        <dbReference type="ChEBI" id="CHEBI:15801"/>
        <dbReference type="ChEBI" id="CHEBI:16724"/>
        <dbReference type="ChEBI" id="CHEBI:16810"/>
        <dbReference type="ChEBI" id="CHEBI:57706"/>
        <dbReference type="EC" id="1.1.99.24"/>
    </reaction>
</comment>
<feature type="domain" description="Fe-containing alcohol dehydrogenase-like C-terminal" evidence="10">
    <location>
        <begin position="243"/>
        <end position="433"/>
    </location>
</feature>
<dbReference type="Gene3D" id="3.40.50.1970">
    <property type="match status" value="1"/>
</dbReference>
<organism evidence="11 12">
    <name type="scientific">Azospirillum griseum</name>
    <dbReference type="NCBI Taxonomy" id="2496639"/>
    <lineage>
        <taxon>Bacteria</taxon>
        <taxon>Pseudomonadati</taxon>
        <taxon>Pseudomonadota</taxon>
        <taxon>Alphaproteobacteria</taxon>
        <taxon>Rhodospirillales</taxon>
        <taxon>Azospirillaceae</taxon>
        <taxon>Azospirillum</taxon>
    </lineage>
</organism>
<dbReference type="GO" id="GO:0046872">
    <property type="term" value="F:metal ion binding"/>
    <property type="evidence" value="ECO:0007669"/>
    <property type="project" value="InterPro"/>
</dbReference>
<dbReference type="InterPro" id="IPR042157">
    <property type="entry name" value="HOT"/>
</dbReference>
<evidence type="ECO:0000256" key="8">
    <source>
        <dbReference type="ARBA" id="ARBA00049496"/>
    </source>
</evidence>
<comment type="cofactor">
    <cofactor evidence="2">
        <name>Fe cation</name>
        <dbReference type="ChEBI" id="CHEBI:24875"/>
    </cofactor>
</comment>
<gene>
    <name evidence="11" type="ORF">EJ903_18730</name>
</gene>
<keyword evidence="6" id="KW-0560">Oxidoreductase</keyword>
<dbReference type="InterPro" id="IPR018211">
    <property type="entry name" value="ADH_Fe_CS"/>
</dbReference>
<evidence type="ECO:0000313" key="11">
    <source>
        <dbReference type="EMBL" id="RTR17252.1"/>
    </source>
</evidence>
<dbReference type="Proteomes" id="UP000277007">
    <property type="component" value="Unassembled WGS sequence"/>
</dbReference>
<dbReference type="PANTHER" id="PTHR11496:SF83">
    <property type="entry name" value="HYDROXYACID-OXOACID TRANSHYDROGENASE, MITOCHONDRIAL"/>
    <property type="match status" value="1"/>
</dbReference>
<dbReference type="PANTHER" id="PTHR11496">
    <property type="entry name" value="ALCOHOL DEHYDROGENASE"/>
    <property type="match status" value="1"/>
</dbReference>
<name>A0A3S0ID23_9PROT</name>
<dbReference type="PROSITE" id="PS00913">
    <property type="entry name" value="ADH_IRON_1"/>
    <property type="match status" value="1"/>
</dbReference>
<protein>
    <recommendedName>
        <fullName evidence="4">hydroxyacid-oxoacid transhydrogenase</fullName>
        <ecNumber evidence="4">1.1.99.24</ecNumber>
    </recommendedName>
</protein>
<comment type="catalytic activity">
    <reaction evidence="7">
        <text>a primary alcohol + NAD(+) = an aldehyde + NADH + H(+)</text>
        <dbReference type="Rhea" id="RHEA:10736"/>
        <dbReference type="ChEBI" id="CHEBI:15378"/>
        <dbReference type="ChEBI" id="CHEBI:15734"/>
        <dbReference type="ChEBI" id="CHEBI:17478"/>
        <dbReference type="ChEBI" id="CHEBI:57540"/>
        <dbReference type="ChEBI" id="CHEBI:57945"/>
        <dbReference type="EC" id="1.1.1.1"/>
    </reaction>
</comment>